<dbReference type="GO" id="GO:0005886">
    <property type="term" value="C:plasma membrane"/>
    <property type="evidence" value="ECO:0007669"/>
    <property type="project" value="UniProtKB-SubCell"/>
</dbReference>
<dbReference type="GO" id="GO:0000155">
    <property type="term" value="F:phosphorelay sensor kinase activity"/>
    <property type="evidence" value="ECO:0007669"/>
    <property type="project" value="InterPro"/>
</dbReference>
<gene>
    <name evidence="17" type="ORF">HUK68_02785</name>
</gene>
<feature type="transmembrane region" description="Helical" evidence="14">
    <location>
        <begin position="148"/>
        <end position="171"/>
    </location>
</feature>
<proteinExistence type="predicted"/>
<dbReference type="PANTHER" id="PTHR45436">
    <property type="entry name" value="SENSOR HISTIDINE KINASE YKOH"/>
    <property type="match status" value="1"/>
</dbReference>
<dbReference type="Gene3D" id="1.10.287.130">
    <property type="match status" value="1"/>
</dbReference>
<dbReference type="InterPro" id="IPR003594">
    <property type="entry name" value="HATPase_dom"/>
</dbReference>
<evidence type="ECO:0000256" key="13">
    <source>
        <dbReference type="ARBA" id="ARBA00023136"/>
    </source>
</evidence>
<evidence type="ECO:0000256" key="3">
    <source>
        <dbReference type="ARBA" id="ARBA00022475"/>
    </source>
</evidence>
<keyword evidence="10 14" id="KW-0067">ATP-binding</keyword>
<reference evidence="17 18" key="1">
    <citation type="submission" date="2020-06" db="EMBL/GenBank/DDBJ databases">
        <title>Acidovorax antarctica sp. nov., isolated from Corinth ice sheet soil, Antarctic Fields Peninsula.</title>
        <authorList>
            <person name="Xu Q."/>
            <person name="Peng F."/>
        </authorList>
    </citation>
    <scope>NUCLEOTIDE SEQUENCE [LARGE SCALE GENOMIC DNA]</scope>
    <source>
        <strain evidence="17 18">16-35-5</strain>
    </source>
</reference>
<dbReference type="InterPro" id="IPR003661">
    <property type="entry name" value="HisK_dim/P_dom"/>
</dbReference>
<dbReference type="EC" id="2.7.13.3" evidence="14"/>
<evidence type="ECO:0000256" key="10">
    <source>
        <dbReference type="ARBA" id="ARBA00022840"/>
    </source>
</evidence>
<evidence type="ECO:0000256" key="6">
    <source>
        <dbReference type="ARBA" id="ARBA00022679"/>
    </source>
</evidence>
<evidence type="ECO:0000256" key="7">
    <source>
        <dbReference type="ARBA" id="ARBA00022692"/>
    </source>
</evidence>
<comment type="catalytic activity">
    <reaction evidence="1 14">
        <text>ATP + protein L-histidine = ADP + protein N-phospho-L-histidine.</text>
        <dbReference type="EC" id="2.7.13.3"/>
    </reaction>
</comment>
<comment type="function">
    <text evidence="14">Member of a two-component regulatory system.</text>
</comment>
<evidence type="ECO:0000256" key="11">
    <source>
        <dbReference type="ARBA" id="ARBA00022989"/>
    </source>
</evidence>
<dbReference type="InterPro" id="IPR050428">
    <property type="entry name" value="TCS_sensor_his_kinase"/>
</dbReference>
<keyword evidence="12 14" id="KW-0902">Two-component regulatory system</keyword>
<keyword evidence="13 14" id="KW-0472">Membrane</keyword>
<evidence type="ECO:0000256" key="8">
    <source>
        <dbReference type="ARBA" id="ARBA00022741"/>
    </source>
</evidence>
<sequence length="445" mass="48780">MNALIQHRSLRQRLSWWLALQSFAGLGLVCLAVYLVTEFNFRDRQEDTLAQKENVIRHLLADSKEHKNSEDLAHKLDDFLVGHGDLSLELAQADGFVLYAHARNQNAKTVWRQRQFEVAQTAGQPPSKVLRVRLSLDIQTDNQLLHRLALTLLVAAIGGAIVVSLGGFSLVNLGLAPVRRLVSQTRALSADNLHHRLDGAEQPLELVPLIDQFNALLERIEKAYSQMEGFNADVAHELCTPLATLIANNELALRRPEQADMREVLASNLEELHRLTGIVNDMLFLSQADRGVGARRVPVASLASMAADVLDYHEAALAEADLTAKVVGDAHGAFDVPLLRRALSNLLGNATRYAKNGSIVQVTFKPSDGGRVLLSVTNCGDTIDPEILPHLFDRFFRGDPARSHGQSNHGLGLAIVGAIARMHQGEPVAWSENGVTIVGMKIRAL</sequence>
<comment type="subcellular location">
    <subcellularLocation>
        <location evidence="2 14">Cell inner membrane</location>
    </subcellularLocation>
</comment>
<evidence type="ECO:0000256" key="4">
    <source>
        <dbReference type="ARBA" id="ARBA00022519"/>
    </source>
</evidence>
<protein>
    <recommendedName>
        <fullName evidence="14">Sensor protein</fullName>
        <ecNumber evidence="14">2.7.13.3</ecNumber>
    </recommendedName>
</protein>
<evidence type="ECO:0000259" key="15">
    <source>
        <dbReference type="PROSITE" id="PS50109"/>
    </source>
</evidence>
<keyword evidence="11 14" id="KW-1133">Transmembrane helix</keyword>
<dbReference type="CDD" id="cd00082">
    <property type="entry name" value="HisKA"/>
    <property type="match status" value="1"/>
</dbReference>
<keyword evidence="4 14" id="KW-0997">Cell inner membrane</keyword>
<dbReference type="InterPro" id="IPR006290">
    <property type="entry name" value="CztS_silS_copS"/>
</dbReference>
<organism evidence="17 18">
    <name type="scientific">Comamonas antarctica</name>
    <dbReference type="NCBI Taxonomy" id="2743470"/>
    <lineage>
        <taxon>Bacteria</taxon>
        <taxon>Pseudomonadati</taxon>
        <taxon>Pseudomonadota</taxon>
        <taxon>Betaproteobacteria</taxon>
        <taxon>Burkholderiales</taxon>
        <taxon>Comamonadaceae</taxon>
        <taxon>Comamonas</taxon>
    </lineage>
</organism>
<evidence type="ECO:0000256" key="9">
    <source>
        <dbReference type="ARBA" id="ARBA00022777"/>
    </source>
</evidence>
<dbReference type="SUPFAM" id="SSF55874">
    <property type="entry name" value="ATPase domain of HSP90 chaperone/DNA topoisomerase II/histidine kinase"/>
    <property type="match status" value="1"/>
</dbReference>
<evidence type="ECO:0000256" key="12">
    <source>
        <dbReference type="ARBA" id="ARBA00023012"/>
    </source>
</evidence>
<dbReference type="InterPro" id="IPR036097">
    <property type="entry name" value="HisK_dim/P_sf"/>
</dbReference>
<feature type="domain" description="Histidine kinase" evidence="15">
    <location>
        <begin position="233"/>
        <end position="445"/>
    </location>
</feature>
<dbReference type="SMART" id="SM00304">
    <property type="entry name" value="HAMP"/>
    <property type="match status" value="1"/>
</dbReference>
<keyword evidence="7 14" id="KW-0812">Transmembrane</keyword>
<dbReference type="PROSITE" id="PS50885">
    <property type="entry name" value="HAMP"/>
    <property type="match status" value="1"/>
</dbReference>
<dbReference type="SUPFAM" id="SSF47384">
    <property type="entry name" value="Homodimeric domain of signal transducing histidine kinase"/>
    <property type="match status" value="1"/>
</dbReference>
<keyword evidence="9 14" id="KW-0418">Kinase</keyword>
<dbReference type="Pfam" id="PF00512">
    <property type="entry name" value="HisKA"/>
    <property type="match status" value="1"/>
</dbReference>
<keyword evidence="3 14" id="KW-1003">Cell membrane</keyword>
<name>A0A6N1X2F3_9BURK</name>
<dbReference type="RefSeq" id="WP_035242061.1">
    <property type="nucleotide sequence ID" value="NZ_CAURQT010000009.1"/>
</dbReference>
<dbReference type="EMBL" id="CP054840">
    <property type="protein sequence ID" value="QKV51910.1"/>
    <property type="molecule type" value="Genomic_DNA"/>
</dbReference>
<dbReference type="KEGG" id="aant:HUK68_02785"/>
<evidence type="ECO:0000256" key="14">
    <source>
        <dbReference type="RuleBase" id="RU364088"/>
    </source>
</evidence>
<dbReference type="PANTHER" id="PTHR45436:SF9">
    <property type="entry name" value="SENSOR PROTEIN"/>
    <property type="match status" value="1"/>
</dbReference>
<dbReference type="NCBIfam" id="TIGR01386">
    <property type="entry name" value="cztS_silS_copS"/>
    <property type="match status" value="1"/>
</dbReference>
<keyword evidence="6 14" id="KW-0808">Transferase</keyword>
<dbReference type="InterPro" id="IPR004358">
    <property type="entry name" value="Sig_transdc_His_kin-like_C"/>
</dbReference>
<keyword evidence="18" id="KW-1185">Reference proteome</keyword>
<dbReference type="AlphaFoldDB" id="A0A6N1X2F3"/>
<dbReference type="SMART" id="SM00387">
    <property type="entry name" value="HATPase_c"/>
    <property type="match status" value="1"/>
</dbReference>
<evidence type="ECO:0000313" key="18">
    <source>
        <dbReference type="Proteomes" id="UP000509579"/>
    </source>
</evidence>
<accession>A0A6N1X2F3</accession>
<dbReference type="GO" id="GO:0005524">
    <property type="term" value="F:ATP binding"/>
    <property type="evidence" value="ECO:0007669"/>
    <property type="project" value="UniProtKB-KW"/>
</dbReference>
<keyword evidence="8 14" id="KW-0547">Nucleotide-binding</keyword>
<dbReference type="InterPro" id="IPR036890">
    <property type="entry name" value="HATPase_C_sf"/>
</dbReference>
<keyword evidence="5" id="KW-0597">Phosphoprotein</keyword>
<dbReference type="InterPro" id="IPR005467">
    <property type="entry name" value="His_kinase_dom"/>
</dbReference>
<evidence type="ECO:0000256" key="2">
    <source>
        <dbReference type="ARBA" id="ARBA00004533"/>
    </source>
</evidence>
<evidence type="ECO:0000256" key="1">
    <source>
        <dbReference type="ARBA" id="ARBA00000085"/>
    </source>
</evidence>
<dbReference type="PRINTS" id="PR00344">
    <property type="entry name" value="BCTRLSENSOR"/>
</dbReference>
<dbReference type="Pfam" id="PF00672">
    <property type="entry name" value="HAMP"/>
    <property type="match status" value="1"/>
</dbReference>
<dbReference type="Proteomes" id="UP000509579">
    <property type="component" value="Chromosome"/>
</dbReference>
<evidence type="ECO:0000256" key="5">
    <source>
        <dbReference type="ARBA" id="ARBA00022553"/>
    </source>
</evidence>
<evidence type="ECO:0000313" key="17">
    <source>
        <dbReference type="EMBL" id="QKV51910.1"/>
    </source>
</evidence>
<dbReference type="PROSITE" id="PS50109">
    <property type="entry name" value="HIS_KIN"/>
    <property type="match status" value="1"/>
</dbReference>
<evidence type="ECO:0000259" key="16">
    <source>
        <dbReference type="PROSITE" id="PS50885"/>
    </source>
</evidence>
<dbReference type="Gene3D" id="3.30.565.10">
    <property type="entry name" value="Histidine kinase-like ATPase, C-terminal domain"/>
    <property type="match status" value="1"/>
</dbReference>
<dbReference type="InterPro" id="IPR003660">
    <property type="entry name" value="HAMP_dom"/>
</dbReference>
<feature type="transmembrane region" description="Helical" evidence="14">
    <location>
        <begin position="14"/>
        <end position="36"/>
    </location>
</feature>
<dbReference type="SMART" id="SM00388">
    <property type="entry name" value="HisKA"/>
    <property type="match status" value="1"/>
</dbReference>
<dbReference type="Pfam" id="PF02518">
    <property type="entry name" value="HATPase_c"/>
    <property type="match status" value="1"/>
</dbReference>
<feature type="domain" description="HAMP" evidence="16">
    <location>
        <begin position="172"/>
        <end position="225"/>
    </location>
</feature>